<sequence>MLAAGCLTDRVGAVVVREEEAAMRVAAQADGMFRAAVWTLALLLSYNKLAPFASSYVYALAHFNMHHPGYLVAT</sequence>
<dbReference type="EMBL" id="JACEFO010000825">
    <property type="protein sequence ID" value="KAF8755804.1"/>
    <property type="molecule type" value="Genomic_DNA"/>
</dbReference>
<accession>A0A835FG83</accession>
<name>A0A835FG83_9POAL</name>
<evidence type="ECO:0000313" key="1">
    <source>
        <dbReference type="EMBL" id="KAF8755804.1"/>
    </source>
</evidence>
<keyword evidence="2" id="KW-1185">Reference proteome</keyword>
<comment type="caution">
    <text evidence="1">The sequence shown here is derived from an EMBL/GenBank/DDBJ whole genome shotgun (WGS) entry which is preliminary data.</text>
</comment>
<evidence type="ECO:0000313" key="2">
    <source>
        <dbReference type="Proteomes" id="UP000636709"/>
    </source>
</evidence>
<proteinExistence type="predicted"/>
<dbReference type="AlphaFoldDB" id="A0A835FG83"/>
<dbReference type="Proteomes" id="UP000636709">
    <property type="component" value="Unassembled WGS sequence"/>
</dbReference>
<protein>
    <submittedName>
        <fullName evidence="1">Uncharacterized protein</fullName>
    </submittedName>
</protein>
<gene>
    <name evidence="1" type="ORF">HU200_011276</name>
</gene>
<organism evidence="1 2">
    <name type="scientific">Digitaria exilis</name>
    <dbReference type="NCBI Taxonomy" id="1010633"/>
    <lineage>
        <taxon>Eukaryota</taxon>
        <taxon>Viridiplantae</taxon>
        <taxon>Streptophyta</taxon>
        <taxon>Embryophyta</taxon>
        <taxon>Tracheophyta</taxon>
        <taxon>Spermatophyta</taxon>
        <taxon>Magnoliopsida</taxon>
        <taxon>Liliopsida</taxon>
        <taxon>Poales</taxon>
        <taxon>Poaceae</taxon>
        <taxon>PACMAD clade</taxon>
        <taxon>Panicoideae</taxon>
        <taxon>Panicodae</taxon>
        <taxon>Paniceae</taxon>
        <taxon>Anthephorinae</taxon>
        <taxon>Digitaria</taxon>
    </lineage>
</organism>
<reference evidence="1" key="1">
    <citation type="submission" date="2020-07" db="EMBL/GenBank/DDBJ databases">
        <title>Genome sequence and genetic diversity analysis of an under-domesticated orphan crop, white fonio (Digitaria exilis).</title>
        <authorList>
            <person name="Bennetzen J.L."/>
            <person name="Chen S."/>
            <person name="Ma X."/>
            <person name="Wang X."/>
            <person name="Yssel A.E.J."/>
            <person name="Chaluvadi S.R."/>
            <person name="Johnson M."/>
            <person name="Gangashetty P."/>
            <person name="Hamidou F."/>
            <person name="Sanogo M.D."/>
            <person name="Zwaenepoel A."/>
            <person name="Wallace J."/>
            <person name="Van De Peer Y."/>
            <person name="Van Deynze A."/>
        </authorList>
    </citation>
    <scope>NUCLEOTIDE SEQUENCE</scope>
    <source>
        <tissue evidence="1">Leaves</tissue>
    </source>
</reference>